<dbReference type="Pfam" id="PF00005">
    <property type="entry name" value="ABC_tran"/>
    <property type="match status" value="1"/>
</dbReference>
<proteinExistence type="predicted"/>
<dbReference type="GO" id="GO:0016887">
    <property type="term" value="F:ATP hydrolysis activity"/>
    <property type="evidence" value="ECO:0007669"/>
    <property type="project" value="InterPro"/>
</dbReference>
<dbReference type="PROSITE" id="PS50893">
    <property type="entry name" value="ABC_TRANSPORTER_2"/>
    <property type="match status" value="1"/>
</dbReference>
<dbReference type="AlphaFoldDB" id="A0A0A3I2C5"/>
<dbReference type="CDD" id="cd03230">
    <property type="entry name" value="ABC_DR_subfamily_A"/>
    <property type="match status" value="1"/>
</dbReference>
<keyword evidence="6" id="KW-1185">Reference proteome</keyword>
<dbReference type="PANTHER" id="PTHR42939">
    <property type="entry name" value="ABC TRANSPORTER ATP-BINDING PROTEIN ALBC-RELATED"/>
    <property type="match status" value="1"/>
</dbReference>
<gene>
    <name evidence="5" type="ORF">CD29_09255</name>
</gene>
<dbReference type="Proteomes" id="UP000030416">
    <property type="component" value="Unassembled WGS sequence"/>
</dbReference>
<evidence type="ECO:0000259" key="4">
    <source>
        <dbReference type="PROSITE" id="PS50893"/>
    </source>
</evidence>
<name>A0A0A3I2C5_9BACL</name>
<reference evidence="5 6" key="1">
    <citation type="submission" date="2014-02" db="EMBL/GenBank/DDBJ databases">
        <title>Draft genome sequence of Lysinibacillus manganicus DSM 26584T.</title>
        <authorList>
            <person name="Zhang F."/>
            <person name="Wang G."/>
            <person name="Zhang L."/>
        </authorList>
    </citation>
    <scope>NUCLEOTIDE SEQUENCE [LARGE SCALE GENOMIC DNA]</scope>
    <source>
        <strain evidence="5 6">DSM 26584</strain>
    </source>
</reference>
<evidence type="ECO:0000256" key="2">
    <source>
        <dbReference type="ARBA" id="ARBA00022741"/>
    </source>
</evidence>
<dbReference type="EMBL" id="JPVN01000009">
    <property type="protein sequence ID" value="KGR78854.1"/>
    <property type="molecule type" value="Genomic_DNA"/>
</dbReference>
<dbReference type="SUPFAM" id="SSF52540">
    <property type="entry name" value="P-loop containing nucleoside triphosphate hydrolases"/>
    <property type="match status" value="1"/>
</dbReference>
<dbReference type="eggNOG" id="COG1131">
    <property type="taxonomic scope" value="Bacteria"/>
</dbReference>
<organism evidence="5 6">
    <name type="scientific">Ureibacillus manganicus DSM 26584</name>
    <dbReference type="NCBI Taxonomy" id="1384049"/>
    <lineage>
        <taxon>Bacteria</taxon>
        <taxon>Bacillati</taxon>
        <taxon>Bacillota</taxon>
        <taxon>Bacilli</taxon>
        <taxon>Bacillales</taxon>
        <taxon>Caryophanaceae</taxon>
        <taxon>Ureibacillus</taxon>
    </lineage>
</organism>
<dbReference type="InterPro" id="IPR017871">
    <property type="entry name" value="ABC_transporter-like_CS"/>
</dbReference>
<dbReference type="InterPro" id="IPR051782">
    <property type="entry name" value="ABC_Transporter_VariousFunc"/>
</dbReference>
<dbReference type="SMART" id="SM00382">
    <property type="entry name" value="AAA"/>
    <property type="match status" value="1"/>
</dbReference>
<dbReference type="PROSITE" id="PS00211">
    <property type="entry name" value="ABC_TRANSPORTER_1"/>
    <property type="match status" value="1"/>
</dbReference>
<feature type="domain" description="ABC transporter" evidence="4">
    <location>
        <begin position="2"/>
        <end position="231"/>
    </location>
</feature>
<evidence type="ECO:0000256" key="3">
    <source>
        <dbReference type="ARBA" id="ARBA00022840"/>
    </source>
</evidence>
<dbReference type="GO" id="GO:0005524">
    <property type="term" value="F:ATP binding"/>
    <property type="evidence" value="ECO:0007669"/>
    <property type="project" value="UniProtKB-KW"/>
</dbReference>
<comment type="caution">
    <text evidence="5">The sequence shown here is derived from an EMBL/GenBank/DDBJ whole genome shotgun (WGS) entry which is preliminary data.</text>
</comment>
<evidence type="ECO:0000256" key="1">
    <source>
        <dbReference type="ARBA" id="ARBA00022448"/>
    </source>
</evidence>
<dbReference type="Gene3D" id="3.40.50.300">
    <property type="entry name" value="P-loop containing nucleotide triphosphate hydrolases"/>
    <property type="match status" value="1"/>
</dbReference>
<protein>
    <submittedName>
        <fullName evidence="5">ABC transporter ATPase</fullName>
    </submittedName>
</protein>
<evidence type="ECO:0000313" key="6">
    <source>
        <dbReference type="Proteomes" id="UP000030416"/>
    </source>
</evidence>
<dbReference type="STRING" id="1384049.CD29_09255"/>
<sequence>MLELKNINVQFSGRNILKDINETFYPGEIIGLVAPNGTGKSTLMNVIMNYVKPSKGTVVVNENLQYTSKKNEVKIHQIVSMMPDQSDLYNHLSGIEHLRIYCSMWHSDPSLIESTINALNMESYVKKKTGTYSLGMRQRLCFAMQIVSNTPIMLMDEVMNGLDPNNVDIISKILLKKKEEGKIIIVASHLLENLESISDRIFLFKHGQLINVSDVSSGFGKNEITTVRVREMADEVNNKFLNEFPETNIQSLANGISLIDVTDFNVEQLAEIVVFLKENNQTDFSFGNVTLNDMYSMYYLGGK</sequence>
<keyword evidence="1" id="KW-0813">Transport</keyword>
<dbReference type="RefSeq" id="WP_036185559.1">
    <property type="nucleotide sequence ID" value="NZ_AVDA01000009.1"/>
</dbReference>
<evidence type="ECO:0000313" key="5">
    <source>
        <dbReference type="EMBL" id="KGR78854.1"/>
    </source>
</evidence>
<dbReference type="InterPro" id="IPR003439">
    <property type="entry name" value="ABC_transporter-like_ATP-bd"/>
</dbReference>
<dbReference type="OrthoDB" id="2365508at2"/>
<keyword evidence="2" id="KW-0547">Nucleotide-binding</keyword>
<keyword evidence="3" id="KW-0067">ATP-binding</keyword>
<accession>A0A0A3I2C5</accession>
<dbReference type="InterPro" id="IPR003593">
    <property type="entry name" value="AAA+_ATPase"/>
</dbReference>
<dbReference type="PANTHER" id="PTHR42939:SF1">
    <property type="entry name" value="ABC TRANSPORTER ATP-BINDING PROTEIN ALBC-RELATED"/>
    <property type="match status" value="1"/>
</dbReference>
<dbReference type="InterPro" id="IPR027417">
    <property type="entry name" value="P-loop_NTPase"/>
</dbReference>